<dbReference type="Pfam" id="PF24803">
    <property type="entry name" value="DUF7704"/>
    <property type="match status" value="1"/>
</dbReference>
<comment type="caution">
    <text evidence="2">The sequence shown here is derived from an EMBL/GenBank/DDBJ whole genome shotgun (WGS) entry which is preliminary data.</text>
</comment>
<dbReference type="EMBL" id="JACYCF010000001">
    <property type="protein sequence ID" value="KAF8761857.1"/>
    <property type="molecule type" value="Genomic_DNA"/>
</dbReference>
<dbReference type="PANTHER" id="PTHR37019">
    <property type="entry name" value="CHROMOSOME 1, WHOLE GENOME SHOTGUN SEQUENCE"/>
    <property type="match status" value="1"/>
</dbReference>
<sequence length="193" mass="21114">MLSLECPLERRGGCVVLSPDFVGQLEPELLSSDSGMRIVVTVDEITHPVMSHSRKKMAEPRWALGGLYKFVFLHLEPLSTITPAIVTFIFPGATWFYNQLVPGLPTVPDSDVDTRARMAVLQLANSIRDALPHDQTSQEKIVGATLVALAIADITHLLGTFVALPADVAYTPGSWNATTHGNITFTLFLFLTR</sequence>
<proteinExistence type="predicted"/>
<evidence type="ECO:0000313" key="2">
    <source>
        <dbReference type="EMBL" id="KAF8761857.1"/>
    </source>
</evidence>
<dbReference type="PANTHER" id="PTHR37019:SF2">
    <property type="entry name" value="EXPERA DOMAIN-CONTAINING PROTEIN"/>
    <property type="match status" value="1"/>
</dbReference>
<name>A0A8H7INB9_9AGAM</name>
<reference evidence="2" key="1">
    <citation type="submission" date="2020-09" db="EMBL/GenBank/DDBJ databases">
        <title>Comparative genome analyses of four rice-infecting Rhizoctonia solani isolates reveal extensive enrichment of homogalacturonan modification genes.</title>
        <authorList>
            <person name="Lee D.-Y."/>
            <person name="Jeon J."/>
            <person name="Kim K.-T."/>
            <person name="Cheong K."/>
            <person name="Song H."/>
            <person name="Choi G."/>
            <person name="Ko J."/>
            <person name="Opiyo S.O."/>
            <person name="Zuo S."/>
            <person name="Madhav S."/>
            <person name="Lee Y.-H."/>
            <person name="Wang G.-L."/>
        </authorList>
    </citation>
    <scope>NUCLEOTIDE SEQUENCE</scope>
    <source>
        <strain evidence="2">AG1-IA B2</strain>
    </source>
</reference>
<dbReference type="Proteomes" id="UP000614334">
    <property type="component" value="Unassembled WGS sequence"/>
</dbReference>
<gene>
    <name evidence="2" type="ORF">RHS01_01008</name>
</gene>
<accession>A0A8H7INB9</accession>
<feature type="domain" description="DUF7704" evidence="1">
    <location>
        <begin position="65"/>
        <end position="193"/>
    </location>
</feature>
<protein>
    <recommendedName>
        <fullName evidence="1">DUF7704 domain-containing protein</fullName>
    </recommendedName>
</protein>
<organism evidence="2 3">
    <name type="scientific">Rhizoctonia solani</name>
    <dbReference type="NCBI Taxonomy" id="456999"/>
    <lineage>
        <taxon>Eukaryota</taxon>
        <taxon>Fungi</taxon>
        <taxon>Dikarya</taxon>
        <taxon>Basidiomycota</taxon>
        <taxon>Agaricomycotina</taxon>
        <taxon>Agaricomycetes</taxon>
        <taxon>Cantharellales</taxon>
        <taxon>Ceratobasidiaceae</taxon>
        <taxon>Rhizoctonia</taxon>
    </lineage>
</organism>
<dbReference type="InterPro" id="IPR056121">
    <property type="entry name" value="DUF7704"/>
</dbReference>
<evidence type="ECO:0000313" key="3">
    <source>
        <dbReference type="Proteomes" id="UP000614334"/>
    </source>
</evidence>
<dbReference type="AlphaFoldDB" id="A0A8H7INB9"/>
<evidence type="ECO:0000259" key="1">
    <source>
        <dbReference type="Pfam" id="PF24803"/>
    </source>
</evidence>